<dbReference type="PROSITE" id="PS50885">
    <property type="entry name" value="HAMP"/>
    <property type="match status" value="1"/>
</dbReference>
<gene>
    <name evidence="15" type="primary">amt</name>
    <name evidence="15" type="ORF">EOI86_05065</name>
</gene>
<dbReference type="Gene3D" id="1.10.3430.10">
    <property type="entry name" value="Ammonium transporter AmtB like domains"/>
    <property type="match status" value="1"/>
</dbReference>
<dbReference type="PANTHER" id="PTHR11730">
    <property type="entry name" value="AMMONIUM TRANSPORTER"/>
    <property type="match status" value="1"/>
</dbReference>
<evidence type="ECO:0000313" key="15">
    <source>
        <dbReference type="EMBL" id="RVU38648.1"/>
    </source>
</evidence>
<feature type="transmembrane region" description="Helical" evidence="11">
    <location>
        <begin position="75"/>
        <end position="95"/>
    </location>
</feature>
<feature type="domain" description="Methyl-accepting transducer" evidence="13">
    <location>
        <begin position="492"/>
        <end position="746"/>
    </location>
</feature>
<dbReference type="GO" id="GO:0097272">
    <property type="term" value="P:ammonium homeostasis"/>
    <property type="evidence" value="ECO:0007669"/>
    <property type="project" value="TreeGrafter"/>
</dbReference>
<evidence type="ECO:0000256" key="2">
    <source>
        <dbReference type="ARBA" id="ARBA00005887"/>
    </source>
</evidence>
<comment type="subcellular location">
    <subcellularLocation>
        <location evidence="1">Membrane</location>
        <topology evidence="1">Multi-pass membrane protein</topology>
    </subcellularLocation>
</comment>
<feature type="transmembrane region" description="Helical" evidence="11">
    <location>
        <begin position="291"/>
        <end position="310"/>
    </location>
</feature>
<comment type="similarity">
    <text evidence="2">Belongs to the ammonia transporter channel (TC 1.A.11.2) family.</text>
</comment>
<evidence type="ECO:0000256" key="9">
    <source>
        <dbReference type="PROSITE-ProRule" id="PRU00284"/>
    </source>
</evidence>
<feature type="compositionally biased region" description="Low complexity" evidence="10">
    <location>
        <begin position="505"/>
        <end position="516"/>
    </location>
</feature>
<dbReference type="InterPro" id="IPR018047">
    <property type="entry name" value="Ammonium_transpt_CS"/>
</dbReference>
<feature type="transmembrane region" description="Helical" evidence="11">
    <location>
        <begin position="115"/>
        <end position="138"/>
    </location>
</feature>
<accession>A0A437QVW7</accession>
<evidence type="ECO:0000313" key="16">
    <source>
        <dbReference type="Proteomes" id="UP000287447"/>
    </source>
</evidence>
<dbReference type="AlphaFoldDB" id="A0A437QVW7"/>
<dbReference type="PANTHER" id="PTHR11730:SF6">
    <property type="entry name" value="AMMONIUM TRANSPORTER"/>
    <property type="match status" value="1"/>
</dbReference>
<dbReference type="RefSeq" id="WP_127764021.1">
    <property type="nucleotide sequence ID" value="NZ_SADE01000001.1"/>
</dbReference>
<dbReference type="InterPro" id="IPR001905">
    <property type="entry name" value="Ammonium_transpt"/>
</dbReference>
<feature type="transmembrane region" description="Helical" evidence="11">
    <location>
        <begin position="345"/>
        <end position="365"/>
    </location>
</feature>
<dbReference type="Proteomes" id="UP000287447">
    <property type="component" value="Unassembled WGS sequence"/>
</dbReference>
<dbReference type="PROSITE" id="PS50111">
    <property type="entry name" value="CHEMOTAXIS_TRANSDUC_2"/>
    <property type="match status" value="1"/>
</dbReference>
<feature type="transmembrane region" description="Helical" evidence="11">
    <location>
        <begin position="186"/>
        <end position="207"/>
    </location>
</feature>
<feature type="transmembrane region" description="Helical" evidence="11">
    <location>
        <begin position="36"/>
        <end position="54"/>
    </location>
</feature>
<dbReference type="EMBL" id="SADE01000001">
    <property type="protein sequence ID" value="RVU38648.1"/>
    <property type="molecule type" value="Genomic_DNA"/>
</dbReference>
<dbReference type="GO" id="GO:0016020">
    <property type="term" value="C:membrane"/>
    <property type="evidence" value="ECO:0007669"/>
    <property type="project" value="UniProtKB-SubCell"/>
</dbReference>
<keyword evidence="9" id="KW-0807">Transducer</keyword>
<dbReference type="NCBIfam" id="TIGR00836">
    <property type="entry name" value="amt"/>
    <property type="match status" value="1"/>
</dbReference>
<evidence type="ECO:0000256" key="10">
    <source>
        <dbReference type="SAM" id="MobiDB-lite"/>
    </source>
</evidence>
<evidence type="ECO:0000256" key="12">
    <source>
        <dbReference type="SAM" id="SignalP"/>
    </source>
</evidence>
<keyword evidence="6 11" id="KW-0472">Membrane</keyword>
<feature type="transmembrane region" description="Helical" evidence="11">
    <location>
        <begin position="145"/>
        <end position="166"/>
    </location>
</feature>
<keyword evidence="3" id="KW-0813">Transport</keyword>
<keyword evidence="7" id="KW-0924">Ammonia transport</keyword>
<evidence type="ECO:0000256" key="8">
    <source>
        <dbReference type="ARBA" id="ARBA00029447"/>
    </source>
</evidence>
<dbReference type="GO" id="GO:0007165">
    <property type="term" value="P:signal transduction"/>
    <property type="evidence" value="ECO:0007669"/>
    <property type="project" value="UniProtKB-KW"/>
</dbReference>
<evidence type="ECO:0000256" key="3">
    <source>
        <dbReference type="ARBA" id="ARBA00022448"/>
    </source>
</evidence>
<evidence type="ECO:0000256" key="5">
    <source>
        <dbReference type="ARBA" id="ARBA00022989"/>
    </source>
</evidence>
<organism evidence="15 16">
    <name type="scientific">Hwanghaeella grinnelliae</name>
    <dbReference type="NCBI Taxonomy" id="2500179"/>
    <lineage>
        <taxon>Bacteria</taxon>
        <taxon>Pseudomonadati</taxon>
        <taxon>Pseudomonadota</taxon>
        <taxon>Alphaproteobacteria</taxon>
        <taxon>Rhodospirillales</taxon>
        <taxon>Rhodospirillaceae</taxon>
        <taxon>Hwanghaeella</taxon>
    </lineage>
</organism>
<dbReference type="Pfam" id="PF00015">
    <property type="entry name" value="MCPsignal"/>
    <property type="match status" value="1"/>
</dbReference>
<evidence type="ECO:0000256" key="4">
    <source>
        <dbReference type="ARBA" id="ARBA00022692"/>
    </source>
</evidence>
<keyword evidence="12" id="KW-0732">Signal</keyword>
<feature type="chain" id="PRO_5019018686" evidence="12">
    <location>
        <begin position="21"/>
        <end position="813"/>
    </location>
</feature>
<keyword evidence="16" id="KW-1185">Reference proteome</keyword>
<dbReference type="InterPro" id="IPR024041">
    <property type="entry name" value="NH4_transpt_AmtB-like_dom"/>
</dbReference>
<dbReference type="GO" id="GO:0008519">
    <property type="term" value="F:ammonium channel activity"/>
    <property type="evidence" value="ECO:0007669"/>
    <property type="project" value="InterPro"/>
</dbReference>
<feature type="domain" description="HAMP" evidence="14">
    <location>
        <begin position="448"/>
        <end position="480"/>
    </location>
</feature>
<feature type="transmembrane region" description="Helical" evidence="11">
    <location>
        <begin position="257"/>
        <end position="279"/>
    </location>
</feature>
<evidence type="ECO:0000256" key="11">
    <source>
        <dbReference type="SAM" id="Phobius"/>
    </source>
</evidence>
<dbReference type="OrthoDB" id="9814202at2"/>
<dbReference type="SUPFAM" id="SSF58104">
    <property type="entry name" value="Methyl-accepting chemotaxis protein (MCP) signaling domain"/>
    <property type="match status" value="1"/>
</dbReference>
<comment type="caution">
    <text evidence="15">The sequence shown here is derived from an EMBL/GenBank/DDBJ whole genome shotgun (WGS) entry which is preliminary data.</text>
</comment>
<name>A0A437QVW7_9PROT</name>
<evidence type="ECO:0000256" key="6">
    <source>
        <dbReference type="ARBA" id="ARBA00023136"/>
    </source>
</evidence>
<dbReference type="Pfam" id="PF00909">
    <property type="entry name" value="Ammonium_transp"/>
    <property type="match status" value="1"/>
</dbReference>
<dbReference type="SUPFAM" id="SSF111352">
    <property type="entry name" value="Ammonium transporter"/>
    <property type="match status" value="1"/>
</dbReference>
<feature type="region of interest" description="Disordered" evidence="10">
    <location>
        <begin position="505"/>
        <end position="527"/>
    </location>
</feature>
<reference evidence="16" key="1">
    <citation type="submission" date="2019-01" db="EMBL/GenBank/DDBJ databases">
        <title>Gri0909 isolated from a small marine red alga.</title>
        <authorList>
            <person name="Kim J."/>
            <person name="Jeong S.E."/>
            <person name="Jeon C.O."/>
        </authorList>
    </citation>
    <scope>NUCLEOTIDE SEQUENCE [LARGE SCALE GENOMIC DNA]</scope>
    <source>
        <strain evidence="16">Gri0909</strain>
    </source>
</reference>
<dbReference type="CDD" id="cd06225">
    <property type="entry name" value="HAMP"/>
    <property type="match status" value="1"/>
</dbReference>
<feature type="transmembrane region" description="Helical" evidence="11">
    <location>
        <begin position="316"/>
        <end position="333"/>
    </location>
</feature>
<evidence type="ECO:0000259" key="13">
    <source>
        <dbReference type="PROSITE" id="PS50111"/>
    </source>
</evidence>
<keyword evidence="5 11" id="KW-1133">Transmembrane helix</keyword>
<protein>
    <submittedName>
        <fullName evidence="15">Ammonium transporter</fullName>
    </submittedName>
</protein>
<dbReference type="InterPro" id="IPR029020">
    <property type="entry name" value="Ammonium/urea_transptr"/>
</dbReference>
<evidence type="ECO:0000256" key="7">
    <source>
        <dbReference type="ARBA" id="ARBA00023177"/>
    </source>
</evidence>
<feature type="transmembrane region" description="Helical" evidence="11">
    <location>
        <begin position="377"/>
        <end position="401"/>
    </location>
</feature>
<proteinExistence type="inferred from homology"/>
<feature type="transmembrane region" description="Helical" evidence="11">
    <location>
        <begin position="228"/>
        <end position="245"/>
    </location>
</feature>
<evidence type="ECO:0000259" key="14">
    <source>
        <dbReference type="PROSITE" id="PS50885"/>
    </source>
</evidence>
<evidence type="ECO:0000256" key="1">
    <source>
        <dbReference type="ARBA" id="ARBA00004141"/>
    </source>
</evidence>
<dbReference type="InterPro" id="IPR004089">
    <property type="entry name" value="MCPsignal_dom"/>
</dbReference>
<keyword evidence="4 11" id="KW-0812">Transmembrane</keyword>
<dbReference type="Gene3D" id="1.10.287.950">
    <property type="entry name" value="Methyl-accepting chemotaxis protein"/>
    <property type="match status" value="1"/>
</dbReference>
<dbReference type="InterPro" id="IPR003660">
    <property type="entry name" value="HAMP_dom"/>
</dbReference>
<sequence length="813" mass="84569">MKLLLIVLAAVAGLPSNAFAQSIDAAQVQTNLDHVWTMIAAALVFFMQGGFLLLEAGMVRSKNSISVAQKNIADMVIAVVAYGAVGFMLMFGKSWNGIVGMEAELFIFDKVADWTFTFFVFQVVFCGTAATIMSGAVAERMKFSGYLIITVIISVIIYPFFGNWAWGNLLHADNPAFLADWGFIDFAGSTVVHSVGGWVALAGCIVLGPRLGAFDGDGNPLPIHGHSPVLATVGAIILWIGWIGFNGGSTTAGTPAFAHIITNTVVAGATGGLACMLAARVLDGYFKPDRSINGVLGGLVAITAGCDVLSTQTAVLVGISGGIVQLLAGHILLRRFKIDDAVGAVAVHGVAGAWGTIILAVLMPADLLPAEGRLSQIGVQCAGVAIGFVWAFGVAYLTFFLMDKSMSGGLRVSREHELIGLNEAEHGTSLGTGIVLARMLELSRGDADLTSRLEESSADESGELGFAFNRIIENVDSLVTGIAANAQELQSSASDLSGIAHTLRSQSEETFSSTETMETESRETARTVDDISNSLESLLAETSTISNSSISLRDAVDAAEQGTVTVRDAIASIEATTGQTRSVVSEAKERSEEASASVARLSEAVGEIGNILNFIKDIADQTNLLALNATIEAARAGEAGKGFAVVANEVKGLANQTTAAVDEINTTIGKVQLESDDTARIIAGIADTTTSMGDAVLTITDAIATQSAAASEIAEKMKSAKVETNSVVDMIAGVTDAARGVTEKGAVASASSNATAEGMNRVKLAAVESRKYAERTLDMSTTVERVVARLSQLVATLGGARTAPITEPTPKSV</sequence>
<dbReference type="SMART" id="SM00283">
    <property type="entry name" value="MA"/>
    <property type="match status" value="1"/>
</dbReference>
<dbReference type="PROSITE" id="PS01219">
    <property type="entry name" value="AMMONIUM_TRANSP"/>
    <property type="match status" value="1"/>
</dbReference>
<comment type="similarity">
    <text evidence="8">Belongs to the methyl-accepting chemotaxis (MCP) protein family.</text>
</comment>
<feature type="signal peptide" evidence="12">
    <location>
        <begin position="1"/>
        <end position="20"/>
    </location>
</feature>